<keyword evidence="3" id="KW-1185">Reference proteome</keyword>
<dbReference type="AlphaFoldDB" id="A0A9X2F2B1"/>
<accession>A0A9X2F2B1</accession>
<comment type="caution">
    <text evidence="2">The sequence shown here is derived from an EMBL/GenBank/DDBJ whole genome shotgun (WGS) entry which is preliminary data.</text>
</comment>
<dbReference type="InterPro" id="IPR024775">
    <property type="entry name" value="DinB-like"/>
</dbReference>
<evidence type="ECO:0000313" key="3">
    <source>
        <dbReference type="Proteomes" id="UP001155182"/>
    </source>
</evidence>
<organism evidence="2 3">
    <name type="scientific">Solitalea agri</name>
    <dbReference type="NCBI Taxonomy" id="2953739"/>
    <lineage>
        <taxon>Bacteria</taxon>
        <taxon>Pseudomonadati</taxon>
        <taxon>Bacteroidota</taxon>
        <taxon>Sphingobacteriia</taxon>
        <taxon>Sphingobacteriales</taxon>
        <taxon>Sphingobacteriaceae</taxon>
        <taxon>Solitalea</taxon>
    </lineage>
</organism>
<dbReference type="Pfam" id="PF12867">
    <property type="entry name" value="DinB_2"/>
    <property type="match status" value="1"/>
</dbReference>
<dbReference type="RefSeq" id="WP_252587965.1">
    <property type="nucleotide sequence ID" value="NZ_JAMWYS010000035.1"/>
</dbReference>
<gene>
    <name evidence="2" type="ORF">NF867_10880</name>
</gene>
<proteinExistence type="predicted"/>
<dbReference type="Gene3D" id="1.20.120.450">
    <property type="entry name" value="dinb family like domain"/>
    <property type="match status" value="1"/>
</dbReference>
<protein>
    <submittedName>
        <fullName evidence="2">DinB family protein</fullName>
    </submittedName>
</protein>
<feature type="domain" description="DinB-like" evidence="1">
    <location>
        <begin position="8"/>
        <end position="144"/>
    </location>
</feature>
<evidence type="ECO:0000313" key="2">
    <source>
        <dbReference type="EMBL" id="MCO4293369.1"/>
    </source>
</evidence>
<reference evidence="2" key="1">
    <citation type="submission" date="2022-06" db="EMBL/GenBank/DDBJ databases">
        <title>Solitalea sp. MAHUQ-68 isolated from rhizospheric soil.</title>
        <authorList>
            <person name="Huq M.A."/>
        </authorList>
    </citation>
    <scope>NUCLEOTIDE SEQUENCE</scope>
    <source>
        <strain evidence="2">MAHUQ-68</strain>
    </source>
</reference>
<evidence type="ECO:0000259" key="1">
    <source>
        <dbReference type="Pfam" id="PF12867"/>
    </source>
</evidence>
<name>A0A9X2F2B1_9SPHI</name>
<dbReference type="SUPFAM" id="SSF109854">
    <property type="entry name" value="DinB/YfiT-like putative metalloenzymes"/>
    <property type="match status" value="1"/>
</dbReference>
<dbReference type="EMBL" id="JAMWYS010000035">
    <property type="protein sequence ID" value="MCO4293369.1"/>
    <property type="molecule type" value="Genomic_DNA"/>
</dbReference>
<dbReference type="Proteomes" id="UP001155182">
    <property type="component" value="Unassembled WGS sequence"/>
</dbReference>
<sequence>MKEQFEMLRKTRKSLLDLVSDLTIEQLNEVPTGFNNNIAWNLAHLIAAQQGVCYLRSGNKMIIDEALFANYKPGTKPEDVMNQEELEHIKGLFLSTIDQFETDYNNQLISNYTPWTTRYGAELNSIEEATTFLLYHEGLHLGYIMALKRLVAVKENV</sequence>
<dbReference type="InterPro" id="IPR034660">
    <property type="entry name" value="DinB/YfiT-like"/>
</dbReference>